<dbReference type="InterPro" id="IPR000198">
    <property type="entry name" value="RhoGAP_dom"/>
</dbReference>
<comment type="caution">
    <text evidence="5">The sequence shown here is derived from an EMBL/GenBank/DDBJ whole genome shotgun (WGS) entry which is preliminary data.</text>
</comment>
<keyword evidence="6" id="KW-1185">Reference proteome</keyword>
<dbReference type="EMBL" id="JBJQOH010000008">
    <property type="protein sequence ID" value="KAL3676888.1"/>
    <property type="molecule type" value="Genomic_DNA"/>
</dbReference>
<dbReference type="InterPro" id="IPR001849">
    <property type="entry name" value="PH_domain"/>
</dbReference>
<accession>A0ABD3GCH3</accession>
<name>A0ABD3GCH3_9MARC</name>
<evidence type="ECO:0000259" key="4">
    <source>
        <dbReference type="PROSITE" id="PS50238"/>
    </source>
</evidence>
<organism evidence="5 6">
    <name type="scientific">Riccia sorocarpa</name>
    <dbReference type="NCBI Taxonomy" id="122646"/>
    <lineage>
        <taxon>Eukaryota</taxon>
        <taxon>Viridiplantae</taxon>
        <taxon>Streptophyta</taxon>
        <taxon>Embryophyta</taxon>
        <taxon>Marchantiophyta</taxon>
        <taxon>Marchantiopsida</taxon>
        <taxon>Marchantiidae</taxon>
        <taxon>Marchantiales</taxon>
        <taxon>Ricciaceae</taxon>
        <taxon>Riccia</taxon>
    </lineage>
</organism>
<feature type="compositionally biased region" description="Polar residues" evidence="2">
    <location>
        <begin position="549"/>
        <end position="569"/>
    </location>
</feature>
<dbReference type="Gene3D" id="2.30.29.30">
    <property type="entry name" value="Pleckstrin-homology domain (PH domain)/Phosphotyrosine-binding domain (PTB)"/>
    <property type="match status" value="1"/>
</dbReference>
<feature type="region of interest" description="Disordered" evidence="2">
    <location>
        <begin position="484"/>
        <end position="580"/>
    </location>
</feature>
<gene>
    <name evidence="5" type="ORF">R1sor_026836</name>
</gene>
<dbReference type="InterPro" id="IPR008936">
    <property type="entry name" value="Rho_GTPase_activation_prot"/>
</dbReference>
<feature type="domain" description="PH" evidence="3">
    <location>
        <begin position="20"/>
        <end position="130"/>
    </location>
</feature>
<feature type="compositionally biased region" description="Low complexity" evidence="2">
    <location>
        <begin position="862"/>
        <end position="877"/>
    </location>
</feature>
<feature type="region of interest" description="Disordered" evidence="2">
    <location>
        <begin position="781"/>
        <end position="901"/>
    </location>
</feature>
<dbReference type="CDD" id="cd00821">
    <property type="entry name" value="PH"/>
    <property type="match status" value="1"/>
</dbReference>
<feature type="compositionally biased region" description="Basic and acidic residues" evidence="2">
    <location>
        <begin position="781"/>
        <end position="792"/>
    </location>
</feature>
<dbReference type="InterPro" id="IPR052799">
    <property type="entry name" value="Rho_GAP_Regulators"/>
</dbReference>
<evidence type="ECO:0000313" key="6">
    <source>
        <dbReference type="Proteomes" id="UP001633002"/>
    </source>
</evidence>
<feature type="region of interest" description="Disordered" evidence="2">
    <location>
        <begin position="146"/>
        <end position="165"/>
    </location>
</feature>
<dbReference type="Pfam" id="PF00620">
    <property type="entry name" value="RhoGAP"/>
    <property type="match status" value="1"/>
</dbReference>
<dbReference type="AlphaFoldDB" id="A0ABD3GCH3"/>
<evidence type="ECO:0000256" key="2">
    <source>
        <dbReference type="SAM" id="MobiDB-lite"/>
    </source>
</evidence>
<feature type="compositionally biased region" description="Basic and acidic residues" evidence="2">
    <location>
        <begin position="155"/>
        <end position="165"/>
    </location>
</feature>
<dbReference type="InterPro" id="IPR025757">
    <property type="entry name" value="MIP1_Leuzipper"/>
</dbReference>
<dbReference type="Pfam" id="PF00169">
    <property type="entry name" value="PH"/>
    <property type="match status" value="1"/>
</dbReference>
<evidence type="ECO:0000313" key="5">
    <source>
        <dbReference type="EMBL" id="KAL3676888.1"/>
    </source>
</evidence>
<dbReference type="SUPFAM" id="SSF50729">
    <property type="entry name" value="PH domain-like"/>
    <property type="match status" value="1"/>
</dbReference>
<dbReference type="PANTHER" id="PTHR46265">
    <property type="entry name" value="RHO GTPASE-ACTIVATING PROTEIN 7"/>
    <property type="match status" value="1"/>
</dbReference>
<dbReference type="GO" id="GO:0005096">
    <property type="term" value="F:GTPase activator activity"/>
    <property type="evidence" value="ECO:0007669"/>
    <property type="project" value="UniProtKB-KW"/>
</dbReference>
<feature type="compositionally biased region" description="Low complexity" evidence="2">
    <location>
        <begin position="695"/>
        <end position="709"/>
    </location>
</feature>
<dbReference type="Proteomes" id="UP001633002">
    <property type="component" value="Unassembled WGS sequence"/>
</dbReference>
<proteinExistence type="predicted"/>
<feature type="compositionally biased region" description="Polar residues" evidence="2">
    <location>
        <begin position="796"/>
        <end position="813"/>
    </location>
</feature>
<keyword evidence="1" id="KW-0343">GTPase activation</keyword>
<evidence type="ECO:0000256" key="1">
    <source>
        <dbReference type="ARBA" id="ARBA00022468"/>
    </source>
</evidence>
<feature type="region of interest" description="Disordered" evidence="2">
    <location>
        <begin position="743"/>
        <end position="763"/>
    </location>
</feature>
<feature type="compositionally biased region" description="Low complexity" evidence="2">
    <location>
        <begin position="519"/>
        <end position="530"/>
    </location>
</feature>
<dbReference type="Gene3D" id="1.10.555.10">
    <property type="entry name" value="Rho GTPase activation protein"/>
    <property type="match status" value="1"/>
</dbReference>
<dbReference type="PANTHER" id="PTHR46265:SF2">
    <property type="entry name" value="RHO GTPASE-ACTIVATING PROTEIN 7"/>
    <property type="match status" value="1"/>
</dbReference>
<dbReference type="PROSITE" id="PS50003">
    <property type="entry name" value="PH_DOMAIN"/>
    <property type="match status" value="1"/>
</dbReference>
<dbReference type="PROSITE" id="PS50238">
    <property type="entry name" value="RHOGAP"/>
    <property type="match status" value="1"/>
</dbReference>
<dbReference type="InterPro" id="IPR011993">
    <property type="entry name" value="PH-like_dom_sf"/>
</dbReference>
<protein>
    <submittedName>
        <fullName evidence="5">Uncharacterized protein</fullName>
    </submittedName>
</protein>
<dbReference type="Pfam" id="PF14389">
    <property type="entry name" value="Lzipper-MIP1"/>
    <property type="match status" value="1"/>
</dbReference>
<dbReference type="SMART" id="SM00324">
    <property type="entry name" value="RhoGAP"/>
    <property type="match status" value="1"/>
</dbReference>
<feature type="region of interest" description="Disordered" evidence="2">
    <location>
        <begin position="924"/>
        <end position="951"/>
    </location>
</feature>
<dbReference type="SUPFAM" id="SSF48350">
    <property type="entry name" value="GTPase activation domain, GAP"/>
    <property type="match status" value="1"/>
</dbReference>
<sequence length="951" mass="102745">MSATVTPAPYERPRGRGSNLVFKSGPLYISSKGLGWKSWKRRWFILTRTSLVFFKNDPNLQATKGGDANLTLGGIDLNSSGSVSLRAEKKLLTVLFPPDSSSPEGRTFTLKAETMEDLEDWKIALDRALAAAPNAELVMNHHGMFNRNDSIDTEGSSKDGGRERRPIKSMVVGRPILLALEDINGSPSFLEKALCFIETYGLTVEGILRQAADVDDVERRVRDYESGKNQFGPDEDAHVVADCVKHVLRELPSSPVNANCCTALLEAHRLEGKESRVASMRITVADTFPEPNRRLLMRVLKMMRAVAAHHSENRMTSSAVAACMAPLLLRPLLAGECGLDDDSDISGDNAAQLLAATTAANNGQSIVTTLLEEFDTIFGDFASLEQASPASPVDALSSDDESTDDEVLTLQDVDPSYHDAPNVLHADVEADEDFERVISGGLSESSGHIDGEMFRGYKVYGGDSDFESPESGLKTGFKGWRSVRTTTSNDRDRSVSSSGHIDNGAAHSSSSLNQHSWESGSPGTSPRPGSAGPPGPGPGSATSLRTKGHGSSATSRGTSAWGLPSSNNKPAGVDMTDSSEEELAIQRLEATRNELRNKIAKEAKGNAVMQASLERRKQALQDRRLALEQDVSRLQAQLQVERDLRKALEMGLTMSAAQISTTPSLDSKTRAELEEIAVVEADVARLKQKVADLHSQLSQQKQQQGGSLSEASERHERMKNLQAQQTQLQKELEQTLALCHQERQKNEEVDAPGGASEDASELEHLVAQQWSALSEAKETLNLERARGQDLRRKPGPSQSNQVPPTSIISQPSQLDPGGDWRTLRPPAGPSAAGRQFAWRQQKPESLNLGDGKGELGVELTNGSGYTSDGGSSSSGKRSNAEAEGASTNSLESHRPPPLASTALAELTTRLDFFKERRSQLMEQLQSLDPTLVPPNLSGHDLIPASPPLTSP</sequence>
<reference evidence="5 6" key="1">
    <citation type="submission" date="2024-09" db="EMBL/GenBank/DDBJ databases">
        <title>Chromosome-scale assembly of Riccia sorocarpa.</title>
        <authorList>
            <person name="Paukszto L."/>
        </authorList>
    </citation>
    <scope>NUCLEOTIDE SEQUENCE [LARGE SCALE GENOMIC DNA]</scope>
    <source>
        <strain evidence="5">LP-2024</strain>
        <tissue evidence="5">Aerial parts of the thallus</tissue>
    </source>
</reference>
<dbReference type="SMART" id="SM00233">
    <property type="entry name" value="PH"/>
    <property type="match status" value="1"/>
</dbReference>
<feature type="domain" description="Rho-GAP" evidence="4">
    <location>
        <begin position="178"/>
        <end position="378"/>
    </location>
</feature>
<dbReference type="CDD" id="cd00159">
    <property type="entry name" value="RhoGAP"/>
    <property type="match status" value="1"/>
</dbReference>
<feature type="compositionally biased region" description="Polar residues" evidence="2">
    <location>
        <begin position="495"/>
        <end position="518"/>
    </location>
</feature>
<evidence type="ECO:0000259" key="3">
    <source>
        <dbReference type="PROSITE" id="PS50003"/>
    </source>
</evidence>
<feature type="region of interest" description="Disordered" evidence="2">
    <location>
        <begin position="695"/>
        <end position="727"/>
    </location>
</feature>